<evidence type="ECO:0000313" key="10">
    <source>
        <dbReference type="Proteomes" id="UP000319825"/>
    </source>
</evidence>
<protein>
    <submittedName>
        <fullName evidence="9">Multiple sugar transport system permease protein/putative chitobiose transport system permease protein</fullName>
    </submittedName>
</protein>
<reference evidence="9 10" key="1">
    <citation type="submission" date="2019-07" db="EMBL/GenBank/DDBJ databases">
        <title>R&amp;d 2014.</title>
        <authorList>
            <person name="Klenk H.-P."/>
        </authorList>
    </citation>
    <scope>NUCLEOTIDE SEQUENCE [LARGE SCALE GENOMIC DNA]</scope>
    <source>
        <strain evidence="9 10">DSM 43868</strain>
    </source>
</reference>
<keyword evidence="3" id="KW-1003">Cell membrane</keyword>
<keyword evidence="4 7" id="KW-0812">Transmembrane</keyword>
<feature type="domain" description="ABC transmembrane type-1" evidence="8">
    <location>
        <begin position="83"/>
        <end position="272"/>
    </location>
</feature>
<dbReference type="InterPro" id="IPR000515">
    <property type="entry name" value="MetI-like"/>
</dbReference>
<dbReference type="InterPro" id="IPR035906">
    <property type="entry name" value="MetI-like_sf"/>
</dbReference>
<dbReference type="GO" id="GO:0005886">
    <property type="term" value="C:plasma membrane"/>
    <property type="evidence" value="ECO:0007669"/>
    <property type="project" value="UniProtKB-SubCell"/>
</dbReference>
<feature type="transmembrane region" description="Helical" evidence="7">
    <location>
        <begin position="20"/>
        <end position="39"/>
    </location>
</feature>
<organism evidence="9 10">
    <name type="scientific">Micromonospora olivasterospora</name>
    <dbReference type="NCBI Taxonomy" id="1880"/>
    <lineage>
        <taxon>Bacteria</taxon>
        <taxon>Bacillati</taxon>
        <taxon>Actinomycetota</taxon>
        <taxon>Actinomycetes</taxon>
        <taxon>Micromonosporales</taxon>
        <taxon>Micromonosporaceae</taxon>
        <taxon>Micromonospora</taxon>
    </lineage>
</organism>
<comment type="caution">
    <text evidence="9">The sequence shown here is derived from an EMBL/GenBank/DDBJ whole genome shotgun (WGS) entry which is preliminary data.</text>
</comment>
<evidence type="ECO:0000256" key="1">
    <source>
        <dbReference type="ARBA" id="ARBA00004651"/>
    </source>
</evidence>
<keyword evidence="2 7" id="KW-0813">Transport</keyword>
<dbReference type="PROSITE" id="PS50928">
    <property type="entry name" value="ABC_TM1"/>
    <property type="match status" value="1"/>
</dbReference>
<gene>
    <name evidence="9" type="ORF">JD77_05594</name>
</gene>
<feature type="transmembrane region" description="Helical" evidence="7">
    <location>
        <begin position="251"/>
        <end position="272"/>
    </location>
</feature>
<dbReference type="PANTHER" id="PTHR43744:SF8">
    <property type="entry name" value="SN-GLYCEROL-3-PHOSPHATE TRANSPORT SYSTEM PERMEASE PROTEIN UGPE"/>
    <property type="match status" value="1"/>
</dbReference>
<feature type="transmembrane region" description="Helical" evidence="7">
    <location>
        <begin position="154"/>
        <end position="172"/>
    </location>
</feature>
<proteinExistence type="inferred from homology"/>
<keyword evidence="10" id="KW-1185">Reference proteome</keyword>
<accession>A0A562IHT6</accession>
<dbReference type="Gene3D" id="1.10.3720.10">
    <property type="entry name" value="MetI-like"/>
    <property type="match status" value="1"/>
</dbReference>
<dbReference type="AlphaFoldDB" id="A0A562IHT6"/>
<comment type="subcellular location">
    <subcellularLocation>
        <location evidence="1 7">Cell membrane</location>
        <topology evidence="1 7">Multi-pass membrane protein</topology>
    </subcellularLocation>
</comment>
<comment type="similarity">
    <text evidence="7">Belongs to the binding-protein-dependent transport system permease family.</text>
</comment>
<evidence type="ECO:0000259" key="8">
    <source>
        <dbReference type="PROSITE" id="PS50928"/>
    </source>
</evidence>
<evidence type="ECO:0000256" key="6">
    <source>
        <dbReference type="ARBA" id="ARBA00023136"/>
    </source>
</evidence>
<dbReference type="CDD" id="cd06261">
    <property type="entry name" value="TM_PBP2"/>
    <property type="match status" value="1"/>
</dbReference>
<keyword evidence="6 7" id="KW-0472">Membrane</keyword>
<feature type="transmembrane region" description="Helical" evidence="7">
    <location>
        <begin position="193"/>
        <end position="216"/>
    </location>
</feature>
<evidence type="ECO:0000256" key="3">
    <source>
        <dbReference type="ARBA" id="ARBA00022475"/>
    </source>
</evidence>
<dbReference type="OrthoDB" id="148827at2"/>
<dbReference type="Proteomes" id="UP000319825">
    <property type="component" value="Unassembled WGS sequence"/>
</dbReference>
<dbReference type="GO" id="GO:0055085">
    <property type="term" value="P:transmembrane transport"/>
    <property type="evidence" value="ECO:0007669"/>
    <property type="project" value="InterPro"/>
</dbReference>
<name>A0A562IHT6_MICOL</name>
<feature type="transmembrane region" description="Helical" evidence="7">
    <location>
        <begin position="87"/>
        <end position="111"/>
    </location>
</feature>
<dbReference type="PANTHER" id="PTHR43744">
    <property type="entry name" value="ABC TRANSPORTER PERMEASE PROTEIN MG189-RELATED-RELATED"/>
    <property type="match status" value="1"/>
</dbReference>
<evidence type="ECO:0000256" key="4">
    <source>
        <dbReference type="ARBA" id="ARBA00022692"/>
    </source>
</evidence>
<feature type="transmembrane region" description="Helical" evidence="7">
    <location>
        <begin position="118"/>
        <end position="142"/>
    </location>
</feature>
<keyword evidence="5 7" id="KW-1133">Transmembrane helix</keyword>
<evidence type="ECO:0000256" key="5">
    <source>
        <dbReference type="ARBA" id="ARBA00022989"/>
    </source>
</evidence>
<dbReference type="Pfam" id="PF00528">
    <property type="entry name" value="BPD_transp_1"/>
    <property type="match status" value="1"/>
</dbReference>
<evidence type="ECO:0000313" key="9">
    <source>
        <dbReference type="EMBL" id="TWH70569.1"/>
    </source>
</evidence>
<evidence type="ECO:0000256" key="2">
    <source>
        <dbReference type="ARBA" id="ARBA00022448"/>
    </source>
</evidence>
<dbReference type="RefSeq" id="WP_145776813.1">
    <property type="nucleotide sequence ID" value="NZ_BAAATQ010000107.1"/>
</dbReference>
<keyword evidence="9" id="KW-0762">Sugar transport</keyword>
<evidence type="ECO:0000256" key="7">
    <source>
        <dbReference type="RuleBase" id="RU363032"/>
    </source>
</evidence>
<dbReference type="EMBL" id="VLKE01000001">
    <property type="protein sequence ID" value="TWH70569.1"/>
    <property type="molecule type" value="Genomic_DNA"/>
</dbReference>
<dbReference type="SUPFAM" id="SSF161098">
    <property type="entry name" value="MetI-like"/>
    <property type="match status" value="1"/>
</dbReference>
<sequence>MSTGDQRQARSGSRLKRGVLLALAIGATLYSVIPLWFALVSSVRPEGDIFRYLSPLSIKSIWPTTLTGSSFRTLMDTGFASPVVNSVIVALFTIVIGLILCSAAAFALGVLQFRGQKFLFGLTLVGFLMPFDALAIPLSQVLSGAGFQNTYDGLILPAVGNGLAIFALRQFFRNIPRELLEAAQMDGYGWWRILFRIYLPLSKPALISAALILFVFQWHAFLWPLLIAPDPAIQVAPVAIAQFSQETFVDFGAIFAGTVITAAIPLCLLLYAQKYFVASIAGTGVK</sequence>